<keyword evidence="3" id="KW-1185">Reference proteome</keyword>
<keyword evidence="1" id="KW-0732">Signal</keyword>
<comment type="caution">
    <text evidence="2">The sequence shown here is derived from an EMBL/GenBank/DDBJ whole genome shotgun (WGS) entry which is preliminary data.</text>
</comment>
<dbReference type="AlphaFoldDB" id="A0AB94IMK7"/>
<evidence type="ECO:0000313" key="2">
    <source>
        <dbReference type="EMBL" id="ETI68249.1"/>
    </source>
</evidence>
<reference evidence="2 3" key="1">
    <citation type="journal article" date="2014" name="Environ. Microbiol.">
        <title>The nitrate-ammonifying and nosZ-carrying bacterium Bacillus vireti is a potent source and sink for nitric and nitrous oxide under high nitrate conditions.</title>
        <authorList>
            <person name="Mania D."/>
            <person name="Heylen K."/>
            <person name="van Spanning R.J."/>
            <person name="Frostegard A."/>
        </authorList>
    </citation>
    <scope>NUCLEOTIDE SEQUENCE [LARGE SCALE GENOMIC DNA]</scope>
    <source>
        <strain evidence="2 3">LMG 21834</strain>
    </source>
</reference>
<organism evidence="2 3">
    <name type="scientific">Neobacillus vireti LMG 21834</name>
    <dbReference type="NCBI Taxonomy" id="1131730"/>
    <lineage>
        <taxon>Bacteria</taxon>
        <taxon>Bacillati</taxon>
        <taxon>Bacillota</taxon>
        <taxon>Bacilli</taxon>
        <taxon>Bacillales</taxon>
        <taxon>Bacillaceae</taxon>
        <taxon>Neobacillus</taxon>
    </lineage>
</organism>
<name>A0AB94IMK7_9BACI</name>
<gene>
    <name evidence="2" type="ORF">BAVI_13344</name>
</gene>
<evidence type="ECO:0000313" key="3">
    <source>
        <dbReference type="Proteomes" id="UP000018877"/>
    </source>
</evidence>
<dbReference type="PROSITE" id="PS51257">
    <property type="entry name" value="PROKAR_LIPOPROTEIN"/>
    <property type="match status" value="1"/>
</dbReference>
<evidence type="ECO:0008006" key="4">
    <source>
        <dbReference type="Google" id="ProtNLM"/>
    </source>
</evidence>
<proteinExistence type="predicted"/>
<feature type="chain" id="PRO_5044504341" description="Lipoprotein" evidence="1">
    <location>
        <begin position="26"/>
        <end position="123"/>
    </location>
</feature>
<protein>
    <recommendedName>
        <fullName evidence="4">Lipoprotein</fullName>
    </recommendedName>
</protein>
<feature type="signal peptide" evidence="1">
    <location>
        <begin position="1"/>
        <end position="25"/>
    </location>
</feature>
<dbReference type="RefSeq" id="WP_024028852.1">
    <property type="nucleotide sequence ID" value="NZ_ALAN01000073.1"/>
</dbReference>
<sequence length="123" mass="14044">MFKTILLFSLTIFSLSILVSCSVTKIVDGNYEIVSLYIIKNDKAEKVAQLKDKKKIQELTNLINSSKKEDADSVVFEKGPDGILVFEKKDKKLELQVFTNDGNLLTKEYYVNSAIDMKKYFGY</sequence>
<evidence type="ECO:0000256" key="1">
    <source>
        <dbReference type="SAM" id="SignalP"/>
    </source>
</evidence>
<accession>A0AB94IMK7</accession>
<dbReference type="Proteomes" id="UP000018877">
    <property type="component" value="Unassembled WGS sequence"/>
</dbReference>
<dbReference type="EMBL" id="ALAN01000073">
    <property type="protein sequence ID" value="ETI68249.1"/>
    <property type="molecule type" value="Genomic_DNA"/>
</dbReference>